<dbReference type="InParanoid" id="A0A7J7E1V2"/>
<keyword evidence="3" id="KW-1185">Reference proteome</keyword>
<sequence length="142" mass="15716">MIVGVNYSTPSSYSASLPPLPLSLQRSVSDSMPSTAKTFSRSSNSNEMGLEHSPNSKRLKRMKEGLKEMKMWWEELLNAAEEAADADENSHILASQADSLAEFEEAVNVERTGECLLVNFKCPCGKGYQILLSSKSSYYKLI</sequence>
<evidence type="ECO:0000313" key="3">
    <source>
        <dbReference type="Proteomes" id="UP000593562"/>
    </source>
</evidence>
<dbReference type="EMBL" id="JAAARO010000001">
    <property type="protein sequence ID" value="KAF5752434.1"/>
    <property type="molecule type" value="Genomic_DNA"/>
</dbReference>
<dbReference type="GO" id="GO:0016301">
    <property type="term" value="F:kinase activity"/>
    <property type="evidence" value="ECO:0007669"/>
    <property type="project" value="UniProtKB-KW"/>
</dbReference>
<dbReference type="AlphaFoldDB" id="A0A7J7E1V2"/>
<evidence type="ECO:0000256" key="1">
    <source>
        <dbReference type="SAM" id="MobiDB-lite"/>
    </source>
</evidence>
<proteinExistence type="predicted"/>
<evidence type="ECO:0000313" key="2">
    <source>
        <dbReference type="EMBL" id="KAF5752434.1"/>
    </source>
</evidence>
<feature type="compositionally biased region" description="Polar residues" evidence="1">
    <location>
        <begin position="30"/>
        <end position="47"/>
    </location>
</feature>
<comment type="caution">
    <text evidence="2">The sequence shown here is derived from an EMBL/GenBank/DDBJ whole genome shotgun (WGS) entry which is preliminary data.</text>
</comment>
<accession>A0A7J7E1V2</accession>
<dbReference type="Proteomes" id="UP000593562">
    <property type="component" value="Unassembled WGS sequence"/>
</dbReference>
<protein>
    <submittedName>
        <fullName evidence="2">Glycerol kinase</fullName>
    </submittedName>
</protein>
<keyword evidence="2" id="KW-0418">Kinase</keyword>
<reference evidence="2 3" key="1">
    <citation type="journal article" date="2020" name="Nat. Commun.">
        <title>Genome of Tripterygium wilfordii and identification of cytochrome P450 involved in triptolide biosynthesis.</title>
        <authorList>
            <person name="Tu L."/>
            <person name="Su P."/>
            <person name="Zhang Z."/>
            <person name="Gao L."/>
            <person name="Wang J."/>
            <person name="Hu T."/>
            <person name="Zhou J."/>
            <person name="Zhang Y."/>
            <person name="Zhao Y."/>
            <person name="Liu Y."/>
            <person name="Song Y."/>
            <person name="Tong Y."/>
            <person name="Lu Y."/>
            <person name="Yang J."/>
            <person name="Xu C."/>
            <person name="Jia M."/>
            <person name="Peters R.J."/>
            <person name="Huang L."/>
            <person name="Gao W."/>
        </authorList>
    </citation>
    <scope>NUCLEOTIDE SEQUENCE [LARGE SCALE GENOMIC DNA]</scope>
    <source>
        <strain evidence="3">cv. XIE 37</strain>
        <tissue evidence="2">Leaf</tissue>
    </source>
</reference>
<name>A0A7J7E1V2_TRIWF</name>
<organism evidence="2 3">
    <name type="scientific">Tripterygium wilfordii</name>
    <name type="common">Thunder God vine</name>
    <dbReference type="NCBI Taxonomy" id="458696"/>
    <lineage>
        <taxon>Eukaryota</taxon>
        <taxon>Viridiplantae</taxon>
        <taxon>Streptophyta</taxon>
        <taxon>Embryophyta</taxon>
        <taxon>Tracheophyta</taxon>
        <taxon>Spermatophyta</taxon>
        <taxon>Magnoliopsida</taxon>
        <taxon>eudicotyledons</taxon>
        <taxon>Gunneridae</taxon>
        <taxon>Pentapetalae</taxon>
        <taxon>rosids</taxon>
        <taxon>fabids</taxon>
        <taxon>Celastrales</taxon>
        <taxon>Celastraceae</taxon>
        <taxon>Tripterygium</taxon>
    </lineage>
</organism>
<gene>
    <name evidence="2" type="ORF">HS088_TW01G00343</name>
</gene>
<keyword evidence="2" id="KW-0808">Transferase</keyword>
<feature type="region of interest" description="Disordered" evidence="1">
    <location>
        <begin position="26"/>
        <end position="56"/>
    </location>
</feature>